<accession>A0A0E0E512</accession>
<reference evidence="1" key="1">
    <citation type="submission" date="2015-04" db="UniProtKB">
        <authorList>
            <consortium name="EnsemblPlants"/>
        </authorList>
    </citation>
    <scope>IDENTIFICATION</scope>
</reference>
<dbReference type="EnsemblPlants" id="OMERI06G24120.1">
    <property type="protein sequence ID" value="OMERI06G24120.1"/>
    <property type="gene ID" value="OMERI06G24120"/>
</dbReference>
<organism evidence="1">
    <name type="scientific">Oryza meridionalis</name>
    <dbReference type="NCBI Taxonomy" id="40149"/>
    <lineage>
        <taxon>Eukaryota</taxon>
        <taxon>Viridiplantae</taxon>
        <taxon>Streptophyta</taxon>
        <taxon>Embryophyta</taxon>
        <taxon>Tracheophyta</taxon>
        <taxon>Spermatophyta</taxon>
        <taxon>Magnoliopsida</taxon>
        <taxon>Liliopsida</taxon>
        <taxon>Poales</taxon>
        <taxon>Poaceae</taxon>
        <taxon>BOP clade</taxon>
        <taxon>Oryzoideae</taxon>
        <taxon>Oryzeae</taxon>
        <taxon>Oryzinae</taxon>
        <taxon>Oryza</taxon>
    </lineage>
</organism>
<dbReference type="Gramene" id="OMERI06G24120.1">
    <property type="protein sequence ID" value="OMERI06G24120.1"/>
    <property type="gene ID" value="OMERI06G24120"/>
</dbReference>
<dbReference type="AlphaFoldDB" id="A0A0E0E512"/>
<keyword evidence="2" id="KW-1185">Reference proteome</keyword>
<sequence length="80" mass="8477">MRESTSLAKSRRYQCSSFGIATFAGADTPTAACRGGPAAAGEREGDQGLRPLQPEHASHRHVVGGALGHSTRLHLFIHEP</sequence>
<evidence type="ECO:0000313" key="2">
    <source>
        <dbReference type="Proteomes" id="UP000008021"/>
    </source>
</evidence>
<evidence type="ECO:0000313" key="1">
    <source>
        <dbReference type="EnsemblPlants" id="OMERI06G24120.1"/>
    </source>
</evidence>
<dbReference type="HOGENOM" id="CLU_2593854_0_0_1"/>
<name>A0A0E0E512_9ORYZ</name>
<proteinExistence type="predicted"/>
<reference evidence="1" key="2">
    <citation type="submission" date="2018-05" db="EMBL/GenBank/DDBJ databases">
        <title>OmerRS3 (Oryza meridionalis Reference Sequence Version 3).</title>
        <authorList>
            <person name="Zhang J."/>
            <person name="Kudrna D."/>
            <person name="Lee S."/>
            <person name="Talag J."/>
            <person name="Welchert J."/>
            <person name="Wing R.A."/>
        </authorList>
    </citation>
    <scope>NUCLEOTIDE SEQUENCE [LARGE SCALE GENOMIC DNA]</scope>
    <source>
        <strain evidence="1">cv. OR44</strain>
    </source>
</reference>
<protein>
    <submittedName>
        <fullName evidence="1">Uncharacterized protein</fullName>
    </submittedName>
</protein>
<dbReference type="Proteomes" id="UP000008021">
    <property type="component" value="Chromosome 6"/>
</dbReference>